<proteinExistence type="predicted"/>
<comment type="caution">
    <text evidence="3">The sequence shown here is derived from an EMBL/GenBank/DDBJ whole genome shotgun (WGS) entry which is preliminary data.</text>
</comment>
<dbReference type="InterPro" id="IPR002156">
    <property type="entry name" value="RNaseH_domain"/>
</dbReference>
<sequence length="430" mass="47059">MTPSMHRPARGRTDRTATPIGFGFRTRAKSDPEVPVMFAKPLRVPKLHVQERHFTSRRIGGRRARTRPSPASRNLPVSYSGSVKIGHIGPSARREPSPRRTKAPASDLTAEDAMSDTPWLTVAEFENSLSLLPGALRERAVALRPHLFRPRRNRDVAEFVRLAFDAAYLKDLPAATEMMGRAESLVARLPPPSPAPPPTSKPLAIMYRGLRGLVPGQERSGPLIAATDASAKKGGRRRRGDLLGWAYITTDGRWGCGGRIFEGRLNPHRRGGALSGELRAVHMMLEDLTDVPQMTVLTDSQGAISYLRRWQAGEVGAMPEGYSMRPRTASPGRSGKPTLARLAELVAERPRLRFEHVTGHTGHPLNEAADSLSRFARRCVGGEQTGDRTSLTEHASDLAGAFLAAWHDQAATDSPPHGRGDVRRGSTPRR</sequence>
<dbReference type="SUPFAM" id="SSF53098">
    <property type="entry name" value="Ribonuclease H-like"/>
    <property type="match status" value="1"/>
</dbReference>
<feature type="region of interest" description="Disordered" evidence="1">
    <location>
        <begin position="53"/>
        <end position="113"/>
    </location>
</feature>
<reference evidence="3 4" key="1">
    <citation type="submission" date="2018-06" db="EMBL/GenBank/DDBJ databases">
        <title>Actinomadura craniellae sp. nov. isolated from marine sponge Craniella sp.</title>
        <authorList>
            <person name="Li L."/>
            <person name="Xu Q.H."/>
            <person name="Lin H.W."/>
            <person name="Lu Y.H."/>
        </authorList>
    </citation>
    <scope>NUCLEOTIDE SEQUENCE [LARGE SCALE GENOMIC DNA]</scope>
    <source>
        <strain evidence="3 4">LHW63021</strain>
    </source>
</reference>
<gene>
    <name evidence="3" type="ORF">DPM19_27750</name>
</gene>
<dbReference type="Proteomes" id="UP000251891">
    <property type="component" value="Unassembled WGS sequence"/>
</dbReference>
<evidence type="ECO:0000259" key="2">
    <source>
        <dbReference type="PROSITE" id="PS50879"/>
    </source>
</evidence>
<dbReference type="InterPro" id="IPR012337">
    <property type="entry name" value="RNaseH-like_sf"/>
</dbReference>
<feature type="region of interest" description="Disordered" evidence="1">
    <location>
        <begin position="409"/>
        <end position="430"/>
    </location>
</feature>
<dbReference type="Gene3D" id="3.30.420.10">
    <property type="entry name" value="Ribonuclease H-like superfamily/Ribonuclease H"/>
    <property type="match status" value="1"/>
</dbReference>
<evidence type="ECO:0000313" key="4">
    <source>
        <dbReference type="Proteomes" id="UP000251891"/>
    </source>
</evidence>
<dbReference type="GO" id="GO:0003676">
    <property type="term" value="F:nucleic acid binding"/>
    <property type="evidence" value="ECO:0007669"/>
    <property type="project" value="InterPro"/>
</dbReference>
<protein>
    <recommendedName>
        <fullName evidence="2">RNase H type-1 domain-containing protein</fullName>
    </recommendedName>
</protein>
<feature type="region of interest" description="Disordered" evidence="1">
    <location>
        <begin position="1"/>
        <end position="26"/>
    </location>
</feature>
<name>A0A365GY97_9ACTN</name>
<keyword evidence="4" id="KW-1185">Reference proteome</keyword>
<feature type="domain" description="RNase H type-1" evidence="2">
    <location>
        <begin position="219"/>
        <end position="378"/>
    </location>
</feature>
<accession>A0A365GY97</accession>
<dbReference type="AlphaFoldDB" id="A0A365GY97"/>
<dbReference type="InterPro" id="IPR036397">
    <property type="entry name" value="RNaseH_sf"/>
</dbReference>
<dbReference type="GO" id="GO:0004523">
    <property type="term" value="F:RNA-DNA hybrid ribonuclease activity"/>
    <property type="evidence" value="ECO:0007669"/>
    <property type="project" value="InterPro"/>
</dbReference>
<evidence type="ECO:0000313" key="3">
    <source>
        <dbReference type="EMBL" id="RAY11782.1"/>
    </source>
</evidence>
<dbReference type="PROSITE" id="PS50879">
    <property type="entry name" value="RNASE_H_1"/>
    <property type="match status" value="1"/>
</dbReference>
<feature type="compositionally biased region" description="Basic residues" evidence="1">
    <location>
        <begin position="55"/>
        <end position="66"/>
    </location>
</feature>
<dbReference type="EMBL" id="QLYX01000016">
    <property type="protein sequence ID" value="RAY11782.1"/>
    <property type="molecule type" value="Genomic_DNA"/>
</dbReference>
<dbReference type="Pfam" id="PF00075">
    <property type="entry name" value="RNase_H"/>
    <property type="match status" value="1"/>
</dbReference>
<evidence type="ECO:0000256" key="1">
    <source>
        <dbReference type="SAM" id="MobiDB-lite"/>
    </source>
</evidence>
<organism evidence="3 4">
    <name type="scientific">Actinomadura craniellae</name>
    <dbReference type="NCBI Taxonomy" id="2231787"/>
    <lineage>
        <taxon>Bacteria</taxon>
        <taxon>Bacillati</taxon>
        <taxon>Actinomycetota</taxon>
        <taxon>Actinomycetes</taxon>
        <taxon>Streptosporangiales</taxon>
        <taxon>Thermomonosporaceae</taxon>
        <taxon>Actinomadura</taxon>
    </lineage>
</organism>